<name>A0A9P7FTK9_9AGAR</name>
<dbReference type="InterPro" id="IPR032675">
    <property type="entry name" value="LRR_dom_sf"/>
</dbReference>
<evidence type="ECO:0000256" key="1">
    <source>
        <dbReference type="ARBA" id="ARBA00023002"/>
    </source>
</evidence>
<comment type="caution">
    <text evidence="2">The sequence shown here is derived from an EMBL/GenBank/DDBJ whole genome shotgun (WGS) entry which is preliminary data.</text>
</comment>
<dbReference type="Pfam" id="PF14027">
    <property type="entry name" value="Questin_oxidase"/>
    <property type="match status" value="1"/>
</dbReference>
<keyword evidence="1" id="KW-0560">Oxidoreductase</keyword>
<dbReference type="InterPro" id="IPR025337">
    <property type="entry name" value="Questin_oxidase-like"/>
</dbReference>
<gene>
    <name evidence="2" type="ORF">H0H81_000396</name>
</gene>
<proteinExistence type="predicted"/>
<dbReference type="Gene3D" id="3.80.10.10">
    <property type="entry name" value="Ribonuclease Inhibitor"/>
    <property type="match status" value="1"/>
</dbReference>
<dbReference type="PANTHER" id="PTHR35870:SF1">
    <property type="entry name" value="PROTEIN, PUTATIVE (AFU_ORTHOLOGUE AFUA_5G03330)-RELATED"/>
    <property type="match status" value="1"/>
</dbReference>
<evidence type="ECO:0000313" key="3">
    <source>
        <dbReference type="Proteomes" id="UP000717328"/>
    </source>
</evidence>
<dbReference type="PANTHER" id="PTHR35870">
    <property type="entry name" value="PROTEIN, PUTATIVE (AFU_ORTHOLOGUE AFUA_5G03330)-RELATED"/>
    <property type="match status" value="1"/>
</dbReference>
<dbReference type="OrthoDB" id="3178870at2759"/>
<sequence>MGLLGDQSLSLQSYPCDLSPLCIFFKSSTPSTTRSKLPGEVLDYILQSLNRSELVPCLTVNSVFYCIASRICYHTLEDMTPSKSIVCLRVLETTPRLQTLVRKLDIDWNGTHASAEPETKPITPTGNLYRLLHRVLQKLLFLTILSLELPRVDTPSWILSGCTFSLRSFFTSLPCDPGLARFLETQPALMELTLRGFQQQQWDSTAVPFLLYGGLGAPEKDSTTFTLEPSALPNLSTLRTVHGGPSLIASIVRGRPVRNASIALFSATSSESLKALSLSAASMRRLSIMSFDPAVQDYLLSELATRFPLLEALHVVILLSEYTNDLLKALGPLLSGFHNLQYITFMASTDRPATPAEEQEIAQGWHRSCPTLKTIILPRGKVWFEGQTDWSALDSEDGTITAKLMTDTLDDLFPAPSRILSRTGPNTLPGITPQSTEALRDILKDSNRRWHLYFDPDYRPHNHAHHAALALWALGADDEILRKAYVINCKYLIKRYDSPGAITVDNVYDHLGDPDAYVDFFNEIIRADGVSAALDRYLFSIGANFVPGKNADQQPQMLDRLFDGIIHPIIHVGYGLEFGLPGIVAEGDSTPAIVPPSAWESDLDATSDVQKLTSKLQSTILIDGTLPKPTTNTHAFSILARILKDPEFDDVPGGEEYHHIYGNTIAKFGSAIREYVDAWSYDHTDPAEVERKIEELVWANTLIYGVTGWKKDEHFNTDFFFAHLVTSSLFLSTIAAGIPPVTQEIFLRAYFGMSLAWWIGRDRPKFDIPGFFAHASPNSIKDQRKSAMASPNPWLALIGEALVVSDEHIPKMLRSMIHFANMYGRRPAGYFADTELEGAELLDGTLFVRTAHLTHEKLRREGDATLFDLASYWNRQGTKVDTPPNINIFSPRN</sequence>
<keyword evidence="3" id="KW-1185">Reference proteome</keyword>
<organism evidence="2 3">
    <name type="scientific">Sphagnurus paluster</name>
    <dbReference type="NCBI Taxonomy" id="117069"/>
    <lineage>
        <taxon>Eukaryota</taxon>
        <taxon>Fungi</taxon>
        <taxon>Dikarya</taxon>
        <taxon>Basidiomycota</taxon>
        <taxon>Agaricomycotina</taxon>
        <taxon>Agaricomycetes</taxon>
        <taxon>Agaricomycetidae</taxon>
        <taxon>Agaricales</taxon>
        <taxon>Tricholomatineae</taxon>
        <taxon>Lyophyllaceae</taxon>
        <taxon>Sphagnurus</taxon>
    </lineage>
</organism>
<dbReference type="AlphaFoldDB" id="A0A9P7FTK9"/>
<dbReference type="GO" id="GO:0016491">
    <property type="term" value="F:oxidoreductase activity"/>
    <property type="evidence" value="ECO:0007669"/>
    <property type="project" value="UniProtKB-KW"/>
</dbReference>
<accession>A0A9P7FTK9</accession>
<reference evidence="2" key="2">
    <citation type="submission" date="2021-10" db="EMBL/GenBank/DDBJ databases">
        <title>Phylogenomics reveals ancestral predisposition of the termite-cultivated fungus Termitomyces towards a domesticated lifestyle.</title>
        <authorList>
            <person name="Auxier B."/>
            <person name="Grum-Grzhimaylo A."/>
            <person name="Cardenas M.E."/>
            <person name="Lodge J.D."/>
            <person name="Laessoe T."/>
            <person name="Pedersen O."/>
            <person name="Smith M.E."/>
            <person name="Kuyper T.W."/>
            <person name="Franco-Molano E.A."/>
            <person name="Baroni T.J."/>
            <person name="Aanen D.K."/>
        </authorList>
    </citation>
    <scope>NUCLEOTIDE SEQUENCE</scope>
    <source>
        <strain evidence="2">D49</strain>
    </source>
</reference>
<protein>
    <submittedName>
        <fullName evidence="2">Uncharacterized protein</fullName>
    </submittedName>
</protein>
<reference evidence="2" key="1">
    <citation type="submission" date="2021-02" db="EMBL/GenBank/DDBJ databases">
        <authorList>
            <person name="Nieuwenhuis M."/>
            <person name="Van De Peppel L.J.J."/>
        </authorList>
    </citation>
    <scope>NUCLEOTIDE SEQUENCE</scope>
    <source>
        <strain evidence="2">D49</strain>
    </source>
</reference>
<dbReference type="EMBL" id="JABCKI010006239">
    <property type="protein sequence ID" value="KAG5634897.1"/>
    <property type="molecule type" value="Genomic_DNA"/>
</dbReference>
<dbReference type="Proteomes" id="UP000717328">
    <property type="component" value="Unassembled WGS sequence"/>
</dbReference>
<evidence type="ECO:0000313" key="2">
    <source>
        <dbReference type="EMBL" id="KAG5634897.1"/>
    </source>
</evidence>